<evidence type="ECO:0000256" key="1">
    <source>
        <dbReference type="ARBA" id="ARBA00022741"/>
    </source>
</evidence>
<dbReference type="PROSITE" id="PS51194">
    <property type="entry name" value="HELICASE_CTER"/>
    <property type="match status" value="1"/>
</dbReference>
<reference evidence="6 7" key="1">
    <citation type="submission" date="2017-10" db="EMBL/GenBank/DDBJ databases">
        <title>Comparative genomics in systemic dimorphic fungi from Ajellomycetaceae.</title>
        <authorList>
            <person name="Munoz J.F."/>
            <person name="Mcewen J.G."/>
            <person name="Clay O.K."/>
            <person name="Cuomo C.A."/>
        </authorList>
    </citation>
    <scope>NUCLEOTIDE SEQUENCE [LARGE SCALE GENOMIC DNA]</scope>
    <source>
        <strain evidence="6 7">UAMH4076</strain>
    </source>
</reference>
<dbReference type="InterPro" id="IPR001650">
    <property type="entry name" value="Helicase_C-like"/>
</dbReference>
<dbReference type="EMBL" id="PDND01001193">
    <property type="protein sequence ID" value="PGH14387.1"/>
    <property type="molecule type" value="Genomic_DNA"/>
</dbReference>
<evidence type="ECO:0000256" key="3">
    <source>
        <dbReference type="ARBA" id="ARBA00022806"/>
    </source>
</evidence>
<protein>
    <recommendedName>
        <fullName evidence="5">Helicase C-terminal domain-containing protein</fullName>
    </recommendedName>
</protein>
<dbReference type="Gene3D" id="3.40.50.300">
    <property type="entry name" value="P-loop containing nucleotide triphosphate hydrolases"/>
    <property type="match status" value="1"/>
</dbReference>
<dbReference type="GO" id="GO:0004386">
    <property type="term" value="F:helicase activity"/>
    <property type="evidence" value="ECO:0007669"/>
    <property type="project" value="UniProtKB-KW"/>
</dbReference>
<evidence type="ECO:0000256" key="4">
    <source>
        <dbReference type="ARBA" id="ARBA00022840"/>
    </source>
</evidence>
<dbReference type="SMART" id="SM00490">
    <property type="entry name" value="HELICc"/>
    <property type="match status" value="1"/>
</dbReference>
<accession>A0A2B7Y104</accession>
<keyword evidence="1" id="KW-0547">Nucleotide-binding</keyword>
<keyword evidence="7" id="KW-1185">Reference proteome</keyword>
<name>A0A2B7Y104_9EURO</name>
<dbReference type="PANTHER" id="PTHR45626:SF17">
    <property type="entry name" value="HELICASE-LIKE TRANSCRIPTION FACTOR"/>
    <property type="match status" value="1"/>
</dbReference>
<dbReference type="STRING" id="73230.A0A2B7Y104"/>
<evidence type="ECO:0000256" key="2">
    <source>
        <dbReference type="ARBA" id="ARBA00022801"/>
    </source>
</evidence>
<dbReference type="Pfam" id="PF00271">
    <property type="entry name" value="Helicase_C"/>
    <property type="match status" value="1"/>
</dbReference>
<dbReference type="GO" id="GO:0005524">
    <property type="term" value="F:ATP binding"/>
    <property type="evidence" value="ECO:0007669"/>
    <property type="project" value="UniProtKB-KW"/>
</dbReference>
<dbReference type="CDD" id="cd18793">
    <property type="entry name" value="SF2_C_SNF"/>
    <property type="match status" value="1"/>
</dbReference>
<evidence type="ECO:0000313" key="6">
    <source>
        <dbReference type="EMBL" id="PGH14387.1"/>
    </source>
</evidence>
<feature type="domain" description="Helicase C-terminal" evidence="5">
    <location>
        <begin position="219"/>
        <end position="389"/>
    </location>
</feature>
<dbReference type="GO" id="GO:0008094">
    <property type="term" value="F:ATP-dependent activity, acting on DNA"/>
    <property type="evidence" value="ECO:0007669"/>
    <property type="project" value="TreeGrafter"/>
</dbReference>
<dbReference type="GO" id="GO:0016787">
    <property type="term" value="F:hydrolase activity"/>
    <property type="evidence" value="ECO:0007669"/>
    <property type="project" value="UniProtKB-KW"/>
</dbReference>
<keyword evidence="2" id="KW-0378">Hydrolase</keyword>
<evidence type="ECO:0000259" key="5">
    <source>
        <dbReference type="PROSITE" id="PS51194"/>
    </source>
</evidence>
<dbReference type="Proteomes" id="UP000226031">
    <property type="component" value="Unassembled WGS sequence"/>
</dbReference>
<gene>
    <name evidence="6" type="ORF">GX50_09014</name>
</gene>
<dbReference type="SUPFAM" id="SSF52540">
    <property type="entry name" value="P-loop containing nucleoside triphosphate hydrolases"/>
    <property type="match status" value="1"/>
</dbReference>
<comment type="caution">
    <text evidence="6">The sequence shown here is derived from an EMBL/GenBank/DDBJ whole genome shotgun (WGS) entry which is preliminary data.</text>
</comment>
<dbReference type="InterPro" id="IPR050628">
    <property type="entry name" value="SNF2_RAD54_helicase_TF"/>
</dbReference>
<dbReference type="GO" id="GO:0006281">
    <property type="term" value="P:DNA repair"/>
    <property type="evidence" value="ECO:0007669"/>
    <property type="project" value="TreeGrafter"/>
</dbReference>
<dbReference type="InterPro" id="IPR027417">
    <property type="entry name" value="P-loop_NTPase"/>
</dbReference>
<sequence length="448" mass="48912">MSRLPAEGGPTIGSDIPAAEHRVVMCPFSNQQLTNYHMITSHLYRGLVIKKEGQIIINMGKYRQLTLFTSWTGFHIVHGTVLAKNTPAIINAAAHMRLFCKWLNKISKTRRATAVAASASLAQAAEKNAIEQDAIAQAALTTLATTPDESADREEATAQADAQVDLQNVTRAAATAAKLAANRAAASAASPPPFPTDADVTTAENREKALTLVMRESPRLRELMKRLSHEVFELKEKSIVWTDGPGEQALVAGACYLAGITCVVFHAHLKAQERSKAVEEFNTDPQKPMVFIGAYKVSSSGFNLQFLCRNVHCFNIAQNRALTMQAIGRVLRIGQTKIVKVYEYVVPNSFNVYKLEKSNSKVVPGLMTELNSAIFQLTVGSNSNEEDVLILGNWARMSNTGEIVHVAPGQDIPEDSVLVESETIMNEILKLLRGLESDIDLSSVPDPF</sequence>
<evidence type="ECO:0000313" key="7">
    <source>
        <dbReference type="Proteomes" id="UP000226031"/>
    </source>
</evidence>
<dbReference type="InterPro" id="IPR049730">
    <property type="entry name" value="SNF2/RAD54-like_C"/>
</dbReference>
<dbReference type="AlphaFoldDB" id="A0A2B7Y104"/>
<dbReference type="GO" id="GO:0005634">
    <property type="term" value="C:nucleus"/>
    <property type="evidence" value="ECO:0007669"/>
    <property type="project" value="TreeGrafter"/>
</dbReference>
<organism evidence="6 7">
    <name type="scientific">[Emmonsia] crescens</name>
    <dbReference type="NCBI Taxonomy" id="73230"/>
    <lineage>
        <taxon>Eukaryota</taxon>
        <taxon>Fungi</taxon>
        <taxon>Dikarya</taxon>
        <taxon>Ascomycota</taxon>
        <taxon>Pezizomycotina</taxon>
        <taxon>Eurotiomycetes</taxon>
        <taxon>Eurotiomycetidae</taxon>
        <taxon>Onygenales</taxon>
        <taxon>Ajellomycetaceae</taxon>
        <taxon>Emergomyces</taxon>
    </lineage>
</organism>
<keyword evidence="3" id="KW-0347">Helicase</keyword>
<proteinExistence type="predicted"/>
<keyword evidence="4" id="KW-0067">ATP-binding</keyword>
<dbReference type="PANTHER" id="PTHR45626">
    <property type="entry name" value="TRANSCRIPTION TERMINATION FACTOR 2-RELATED"/>
    <property type="match status" value="1"/>
</dbReference>